<evidence type="ECO:0000313" key="2">
    <source>
        <dbReference type="EMBL" id="KAE9544666.1"/>
    </source>
</evidence>
<dbReference type="Proteomes" id="UP000475862">
    <property type="component" value="Unassembled WGS sequence"/>
</dbReference>
<accession>A0A6G0U8W9</accession>
<evidence type="ECO:0000313" key="3">
    <source>
        <dbReference type="Proteomes" id="UP000475862"/>
    </source>
</evidence>
<feature type="domain" description="USP8 dimerisation" evidence="1">
    <location>
        <begin position="41"/>
        <end position="113"/>
    </location>
</feature>
<organism evidence="2 3">
    <name type="scientific">Aphis glycines</name>
    <name type="common">Soybean aphid</name>
    <dbReference type="NCBI Taxonomy" id="307491"/>
    <lineage>
        <taxon>Eukaryota</taxon>
        <taxon>Metazoa</taxon>
        <taxon>Ecdysozoa</taxon>
        <taxon>Arthropoda</taxon>
        <taxon>Hexapoda</taxon>
        <taxon>Insecta</taxon>
        <taxon>Pterygota</taxon>
        <taxon>Neoptera</taxon>
        <taxon>Paraneoptera</taxon>
        <taxon>Hemiptera</taxon>
        <taxon>Sternorrhyncha</taxon>
        <taxon>Aphidomorpha</taxon>
        <taxon>Aphidoidea</taxon>
        <taxon>Aphididae</taxon>
        <taxon>Aphidini</taxon>
        <taxon>Aphis</taxon>
        <taxon>Aphis</taxon>
    </lineage>
</organism>
<dbReference type="PANTHER" id="PTHR12947:SF13">
    <property type="entry name" value="FI19924P1"/>
    <property type="match status" value="1"/>
</dbReference>
<dbReference type="OrthoDB" id="3640at2759"/>
<name>A0A6G0U8W9_APHGL</name>
<protein>
    <recommendedName>
        <fullName evidence="1">USP8 dimerisation domain-containing protein</fullName>
    </recommendedName>
</protein>
<dbReference type="GO" id="GO:0005768">
    <property type="term" value="C:endosome"/>
    <property type="evidence" value="ECO:0007669"/>
    <property type="project" value="TreeGrafter"/>
</dbReference>
<keyword evidence="3" id="KW-1185">Reference proteome</keyword>
<reference evidence="2 3" key="1">
    <citation type="submission" date="2019-08" db="EMBL/GenBank/DDBJ databases">
        <title>The genome of the soybean aphid Biotype 1, its phylome, world population structure and adaptation to the North American continent.</title>
        <authorList>
            <person name="Giordano R."/>
            <person name="Donthu R.K."/>
            <person name="Hernandez A.G."/>
            <person name="Wright C.L."/>
            <person name="Zimin A.V."/>
        </authorList>
    </citation>
    <scope>NUCLEOTIDE SEQUENCE [LARGE SCALE GENOMIC DNA]</scope>
    <source>
        <tissue evidence="2">Whole aphids</tissue>
    </source>
</reference>
<proteinExistence type="predicted"/>
<dbReference type="PANTHER" id="PTHR12947">
    <property type="entry name" value="AMSH-LIKE PROTEASE"/>
    <property type="match status" value="1"/>
</dbReference>
<dbReference type="EMBL" id="VYZN01000001">
    <property type="protein sequence ID" value="KAE9544666.1"/>
    <property type="molecule type" value="Genomic_DNA"/>
</dbReference>
<dbReference type="AlphaFoldDB" id="A0A6G0U8W9"/>
<dbReference type="GO" id="GO:0061578">
    <property type="term" value="F:K63-linked deubiquitinase activity"/>
    <property type="evidence" value="ECO:0007669"/>
    <property type="project" value="TreeGrafter"/>
</dbReference>
<dbReference type="Pfam" id="PF08969">
    <property type="entry name" value="USP8_dimer"/>
    <property type="match status" value="1"/>
</dbReference>
<dbReference type="Gene3D" id="1.20.58.80">
    <property type="entry name" value="Phosphotransferase system, lactose/cellobiose-type IIA subunit"/>
    <property type="match status" value="1"/>
</dbReference>
<gene>
    <name evidence="2" type="ORF">AGLY_000208</name>
</gene>
<sequence>MNYNIINTTHVEPPEKRIGTLLLLNPKIELNINMAVIKYILINMAKVNAKENDLEKAYVYYTRFMTLFLETIKEHPDYKNVPIEERNLNYRALRKAFLNTENIKTKLLKQFRTQYKLRQEQNKRYLLDSERSNECIDFTMMCVFRNNASISNFGGGFRWKSEYSWCIIEVKSKHFPTVFKKIEKKQKKSDGKREFLRKTSFQLNRFFIWL</sequence>
<dbReference type="SUPFAM" id="SSF140856">
    <property type="entry name" value="USP8 N-terminal domain-like"/>
    <property type="match status" value="1"/>
</dbReference>
<evidence type="ECO:0000259" key="1">
    <source>
        <dbReference type="Pfam" id="PF08969"/>
    </source>
</evidence>
<comment type="caution">
    <text evidence="2">The sequence shown here is derived from an EMBL/GenBank/DDBJ whole genome shotgun (WGS) entry which is preliminary data.</text>
</comment>
<dbReference type="GO" id="GO:0070536">
    <property type="term" value="P:protein K63-linked deubiquitination"/>
    <property type="evidence" value="ECO:0007669"/>
    <property type="project" value="TreeGrafter"/>
</dbReference>
<dbReference type="GO" id="GO:0016020">
    <property type="term" value="C:membrane"/>
    <property type="evidence" value="ECO:0007669"/>
    <property type="project" value="TreeGrafter"/>
</dbReference>
<dbReference type="InterPro" id="IPR015063">
    <property type="entry name" value="USP8_dimer"/>
</dbReference>